<evidence type="ECO:0000256" key="1">
    <source>
        <dbReference type="SAM" id="MobiDB-lite"/>
    </source>
</evidence>
<feature type="compositionally biased region" description="Acidic residues" evidence="1">
    <location>
        <begin position="52"/>
        <end position="77"/>
    </location>
</feature>
<reference evidence="2 3" key="1">
    <citation type="submission" date="2020-08" db="EMBL/GenBank/DDBJ databases">
        <authorList>
            <person name="Koutsovoulos G."/>
            <person name="Danchin GJ E."/>
        </authorList>
    </citation>
    <scope>NUCLEOTIDE SEQUENCE [LARGE SCALE GENOMIC DNA]</scope>
</reference>
<sequence>MIDSLEKDSYEIKRLGPVVFEFMMNDQLVKKWRTAIAESVPLFLHGVRDDSAESDDESEDDNEEETEDDNEEEDDNVENDIKDFTVQLIKPGDKKFRYILKVPKIPKSIEEMIILRVWLEQLLNCAFEKAQNIIFNPQIVDLLFDNDKSMLKQFHVQSFYLEARNNTIENFLKFGLNRFAIYEYFDIVFRDDISEQHINILFNIIKNEGRKLPQVSFGDFDCFRLYDLIVEYITTSKDFSKMVCRIFLFYHSLQNFKLPKSAKNVKKEGDSTEYQIDNIYNPKMKFSFSNTDFPGGTSDIYIRKMEE</sequence>
<evidence type="ECO:0000313" key="3">
    <source>
        <dbReference type="Proteomes" id="UP000580250"/>
    </source>
</evidence>
<name>A0A6V7TX07_MELEN</name>
<proteinExistence type="predicted"/>
<dbReference type="AlphaFoldDB" id="A0A6V7TX07"/>
<organism evidence="2 3">
    <name type="scientific">Meloidogyne enterolobii</name>
    <name type="common">Root-knot nematode worm</name>
    <name type="synonym">Meloidogyne mayaguensis</name>
    <dbReference type="NCBI Taxonomy" id="390850"/>
    <lineage>
        <taxon>Eukaryota</taxon>
        <taxon>Metazoa</taxon>
        <taxon>Ecdysozoa</taxon>
        <taxon>Nematoda</taxon>
        <taxon>Chromadorea</taxon>
        <taxon>Rhabditida</taxon>
        <taxon>Tylenchina</taxon>
        <taxon>Tylenchomorpha</taxon>
        <taxon>Tylenchoidea</taxon>
        <taxon>Meloidogynidae</taxon>
        <taxon>Meloidogyninae</taxon>
        <taxon>Meloidogyne</taxon>
    </lineage>
</organism>
<gene>
    <name evidence="2" type="ORF">MENT_LOCUS4889</name>
</gene>
<dbReference type="Proteomes" id="UP000580250">
    <property type="component" value="Unassembled WGS sequence"/>
</dbReference>
<dbReference type="EMBL" id="CAJEWN010000017">
    <property type="protein sequence ID" value="CAD2135899.1"/>
    <property type="molecule type" value="Genomic_DNA"/>
</dbReference>
<feature type="region of interest" description="Disordered" evidence="1">
    <location>
        <begin position="49"/>
        <end position="77"/>
    </location>
</feature>
<evidence type="ECO:0000313" key="2">
    <source>
        <dbReference type="EMBL" id="CAD2135899.1"/>
    </source>
</evidence>
<accession>A0A6V7TX07</accession>
<comment type="caution">
    <text evidence="2">The sequence shown here is derived from an EMBL/GenBank/DDBJ whole genome shotgun (WGS) entry which is preliminary data.</text>
</comment>
<protein>
    <submittedName>
        <fullName evidence="2">Uncharacterized protein</fullName>
    </submittedName>
</protein>